<dbReference type="Gene3D" id="2.60.120.430">
    <property type="entry name" value="Galactose-binding lectin"/>
    <property type="match status" value="1"/>
</dbReference>
<protein>
    <submittedName>
        <fullName evidence="1">Uncharacterized protein</fullName>
    </submittedName>
</protein>
<sequence length="173" mass="18175">MRFDQYIAVATASLASTALGAKCTANKVIDNFATFANKTNTLQSVSGDDNSMTSISASGSTLTFTPKAGSYFYENFPCTNAAADSYNALSFTLSGPAQASFLIELQSRANCEATSYKSAYHNVTVPATAGAVTIPLNEFANASLTAITSFTWSTFTKTGSPYSISNIQLVCAK</sequence>
<proteinExistence type="predicted"/>
<evidence type="ECO:0000313" key="2">
    <source>
        <dbReference type="Proteomes" id="UP000319257"/>
    </source>
</evidence>
<dbReference type="OrthoDB" id="5203190at2759"/>
<name>A0A507BF88_9PEZI</name>
<accession>A0A507BF88</accession>
<dbReference type="AlphaFoldDB" id="A0A507BF88"/>
<dbReference type="RefSeq" id="XP_030999717.1">
    <property type="nucleotide sequence ID" value="XM_031134699.1"/>
</dbReference>
<evidence type="ECO:0000313" key="1">
    <source>
        <dbReference type="EMBL" id="TPX18006.1"/>
    </source>
</evidence>
<dbReference type="Proteomes" id="UP000319257">
    <property type="component" value="Unassembled WGS sequence"/>
</dbReference>
<organism evidence="1 2">
    <name type="scientific">Thyridium curvatum</name>
    <dbReference type="NCBI Taxonomy" id="1093900"/>
    <lineage>
        <taxon>Eukaryota</taxon>
        <taxon>Fungi</taxon>
        <taxon>Dikarya</taxon>
        <taxon>Ascomycota</taxon>
        <taxon>Pezizomycotina</taxon>
        <taxon>Sordariomycetes</taxon>
        <taxon>Sordariomycetidae</taxon>
        <taxon>Thyridiales</taxon>
        <taxon>Thyridiaceae</taxon>
        <taxon>Thyridium</taxon>
    </lineage>
</organism>
<dbReference type="GeneID" id="41979364"/>
<dbReference type="EMBL" id="SKBQ01000124">
    <property type="protein sequence ID" value="TPX18006.1"/>
    <property type="molecule type" value="Genomic_DNA"/>
</dbReference>
<reference evidence="1 2" key="1">
    <citation type="submission" date="2019-06" db="EMBL/GenBank/DDBJ databases">
        <title>Draft genome sequence of the filamentous fungus Phialemoniopsis curvata isolated from diesel fuel.</title>
        <authorList>
            <person name="Varaljay V.A."/>
            <person name="Lyon W.J."/>
            <person name="Crouch A.L."/>
            <person name="Drake C.E."/>
            <person name="Hollomon J.M."/>
            <person name="Nadeau L.J."/>
            <person name="Nunn H.S."/>
            <person name="Stevenson B.S."/>
            <person name="Bojanowski C.L."/>
            <person name="Crookes-Goodson W.J."/>
        </authorList>
    </citation>
    <scope>NUCLEOTIDE SEQUENCE [LARGE SCALE GENOMIC DNA]</scope>
    <source>
        <strain evidence="1 2">D216</strain>
    </source>
</reference>
<keyword evidence="2" id="KW-1185">Reference proteome</keyword>
<dbReference type="InParanoid" id="A0A507BF88"/>
<gene>
    <name evidence="1" type="ORF">E0L32_011917</name>
</gene>
<comment type="caution">
    <text evidence="1">The sequence shown here is derived from an EMBL/GenBank/DDBJ whole genome shotgun (WGS) entry which is preliminary data.</text>
</comment>